<evidence type="ECO:0000256" key="4">
    <source>
        <dbReference type="ARBA" id="ARBA00023136"/>
    </source>
</evidence>
<feature type="transmembrane region" description="Helical" evidence="6">
    <location>
        <begin position="26"/>
        <end position="49"/>
    </location>
</feature>
<reference evidence="8" key="1">
    <citation type="journal article" date="2023" name="Mol. Phylogenet. Evol.">
        <title>Genome-scale phylogeny and comparative genomics of the fungal order Sordariales.</title>
        <authorList>
            <person name="Hensen N."/>
            <person name="Bonometti L."/>
            <person name="Westerberg I."/>
            <person name="Brannstrom I.O."/>
            <person name="Guillou S."/>
            <person name="Cros-Aarteil S."/>
            <person name="Calhoun S."/>
            <person name="Haridas S."/>
            <person name="Kuo A."/>
            <person name="Mondo S."/>
            <person name="Pangilinan J."/>
            <person name="Riley R."/>
            <person name="LaButti K."/>
            <person name="Andreopoulos B."/>
            <person name="Lipzen A."/>
            <person name="Chen C."/>
            <person name="Yan M."/>
            <person name="Daum C."/>
            <person name="Ng V."/>
            <person name="Clum A."/>
            <person name="Steindorff A."/>
            <person name="Ohm R.A."/>
            <person name="Martin F."/>
            <person name="Silar P."/>
            <person name="Natvig D.O."/>
            <person name="Lalanne C."/>
            <person name="Gautier V."/>
            <person name="Ament-Velasquez S.L."/>
            <person name="Kruys A."/>
            <person name="Hutchinson M.I."/>
            <person name="Powell A.J."/>
            <person name="Barry K."/>
            <person name="Miller A.N."/>
            <person name="Grigoriev I.V."/>
            <person name="Debuchy R."/>
            <person name="Gladieux P."/>
            <person name="Hiltunen Thoren M."/>
            <person name="Johannesson H."/>
        </authorList>
    </citation>
    <scope>NUCLEOTIDE SEQUENCE</scope>
    <source>
        <strain evidence="8">PSN324</strain>
    </source>
</reference>
<evidence type="ECO:0000313" key="8">
    <source>
        <dbReference type="EMBL" id="KAK4458581.1"/>
    </source>
</evidence>
<dbReference type="PANTHER" id="PTHR33048">
    <property type="entry name" value="PTH11-LIKE INTEGRAL MEMBRANE PROTEIN (AFU_ORTHOLOGUE AFUA_5G11245)"/>
    <property type="match status" value="1"/>
</dbReference>
<keyword evidence="9" id="KW-1185">Reference proteome</keyword>
<feature type="transmembrane region" description="Helical" evidence="6">
    <location>
        <begin position="102"/>
        <end position="125"/>
    </location>
</feature>
<evidence type="ECO:0000256" key="6">
    <source>
        <dbReference type="SAM" id="Phobius"/>
    </source>
</evidence>
<organism evidence="8 9">
    <name type="scientific">Cladorrhinum samala</name>
    <dbReference type="NCBI Taxonomy" id="585594"/>
    <lineage>
        <taxon>Eukaryota</taxon>
        <taxon>Fungi</taxon>
        <taxon>Dikarya</taxon>
        <taxon>Ascomycota</taxon>
        <taxon>Pezizomycotina</taxon>
        <taxon>Sordariomycetes</taxon>
        <taxon>Sordariomycetidae</taxon>
        <taxon>Sordariales</taxon>
        <taxon>Podosporaceae</taxon>
        <taxon>Cladorrhinum</taxon>
    </lineage>
</organism>
<evidence type="ECO:0000256" key="2">
    <source>
        <dbReference type="ARBA" id="ARBA00022692"/>
    </source>
</evidence>
<gene>
    <name evidence="8" type="ORF">QBC42DRAFT_314231</name>
</gene>
<comment type="caution">
    <text evidence="8">The sequence shown here is derived from an EMBL/GenBank/DDBJ whole genome shotgun (WGS) entry which is preliminary data.</text>
</comment>
<dbReference type="GO" id="GO:0016020">
    <property type="term" value="C:membrane"/>
    <property type="evidence" value="ECO:0007669"/>
    <property type="project" value="UniProtKB-SubCell"/>
</dbReference>
<keyword evidence="2 6" id="KW-0812">Transmembrane</keyword>
<dbReference type="Proteomes" id="UP001321749">
    <property type="component" value="Unassembled WGS sequence"/>
</dbReference>
<evidence type="ECO:0000256" key="1">
    <source>
        <dbReference type="ARBA" id="ARBA00004141"/>
    </source>
</evidence>
<protein>
    <recommendedName>
        <fullName evidence="7">Rhodopsin domain-containing protein</fullName>
    </recommendedName>
</protein>
<dbReference type="EMBL" id="MU865064">
    <property type="protein sequence ID" value="KAK4458581.1"/>
    <property type="molecule type" value="Genomic_DNA"/>
</dbReference>
<dbReference type="AlphaFoldDB" id="A0AAV9HF97"/>
<evidence type="ECO:0000256" key="3">
    <source>
        <dbReference type="ARBA" id="ARBA00022989"/>
    </source>
</evidence>
<comment type="subcellular location">
    <subcellularLocation>
        <location evidence="1">Membrane</location>
        <topology evidence="1">Multi-pass membrane protein</topology>
    </subcellularLocation>
</comment>
<feature type="transmembrane region" description="Helical" evidence="6">
    <location>
        <begin position="217"/>
        <end position="239"/>
    </location>
</feature>
<feature type="transmembrane region" description="Helical" evidence="6">
    <location>
        <begin position="61"/>
        <end position="82"/>
    </location>
</feature>
<accession>A0AAV9HF97</accession>
<feature type="transmembrane region" description="Helical" evidence="6">
    <location>
        <begin position="185"/>
        <end position="205"/>
    </location>
</feature>
<evidence type="ECO:0000313" key="9">
    <source>
        <dbReference type="Proteomes" id="UP001321749"/>
    </source>
</evidence>
<keyword evidence="3 6" id="KW-1133">Transmembrane helix</keyword>
<sequence length="354" mass="38830">MSSPSPPLLPRAPVDQGYHAGQRLDAIPVASVGTLLGIACVTTALRIYWRVRPIWRVGADDYTLVFALALTIAWYGVDAAMWRHGRGIEGLIPDPLTMGPLIVADGVLWVWGLCMIRISVALMLLRLKESRWWRWTLSAVVGVQICMVIVGTTMHLVMCRPISARWAPTPEATCIPPAQFKIYGFVYSGFTIGSDLMLSLLPVTFIHSLTRPRHEKVLIGCLMAAGLAATGVAIARLFLSMGYVPIGRVGPAINALQDLLWGLELTIGVLTASIPTLKGPIHQLLQSWGLLQKNKSSSDMSPDSFLDNFTHASHITRQMNNWGSMRDLDMYTLQKGPPARERWGSTTYLGSSAV</sequence>
<feature type="domain" description="Rhodopsin" evidence="7">
    <location>
        <begin position="45"/>
        <end position="282"/>
    </location>
</feature>
<comment type="similarity">
    <text evidence="5">Belongs to the SAT4 family.</text>
</comment>
<dbReference type="InterPro" id="IPR049326">
    <property type="entry name" value="Rhodopsin_dom_fungi"/>
</dbReference>
<name>A0AAV9HF97_9PEZI</name>
<dbReference type="InterPro" id="IPR052337">
    <property type="entry name" value="SAT4-like"/>
</dbReference>
<keyword evidence="4 6" id="KW-0472">Membrane</keyword>
<proteinExistence type="inferred from homology"/>
<evidence type="ECO:0000259" key="7">
    <source>
        <dbReference type="Pfam" id="PF20684"/>
    </source>
</evidence>
<dbReference type="Pfam" id="PF20684">
    <property type="entry name" value="Fung_rhodopsin"/>
    <property type="match status" value="1"/>
</dbReference>
<reference evidence="8" key="2">
    <citation type="submission" date="2023-06" db="EMBL/GenBank/DDBJ databases">
        <authorList>
            <consortium name="Lawrence Berkeley National Laboratory"/>
            <person name="Mondo S.J."/>
            <person name="Hensen N."/>
            <person name="Bonometti L."/>
            <person name="Westerberg I."/>
            <person name="Brannstrom I.O."/>
            <person name="Guillou S."/>
            <person name="Cros-Aarteil S."/>
            <person name="Calhoun S."/>
            <person name="Haridas S."/>
            <person name="Kuo A."/>
            <person name="Pangilinan J."/>
            <person name="Riley R."/>
            <person name="Labutti K."/>
            <person name="Andreopoulos B."/>
            <person name="Lipzen A."/>
            <person name="Chen C."/>
            <person name="Yanf M."/>
            <person name="Daum C."/>
            <person name="Ng V."/>
            <person name="Clum A."/>
            <person name="Steindorff A."/>
            <person name="Ohm R."/>
            <person name="Martin F."/>
            <person name="Silar P."/>
            <person name="Natvig D."/>
            <person name="Lalanne C."/>
            <person name="Gautier V."/>
            <person name="Ament-Velasquez S.L."/>
            <person name="Kruys A."/>
            <person name="Hutchinson M.I."/>
            <person name="Powell A.J."/>
            <person name="Barry K."/>
            <person name="Miller A.N."/>
            <person name="Grigoriev I.V."/>
            <person name="Debuchy R."/>
            <person name="Gladieux P."/>
            <person name="Thoren M.H."/>
            <person name="Johannesson H."/>
        </authorList>
    </citation>
    <scope>NUCLEOTIDE SEQUENCE</scope>
    <source>
        <strain evidence="8">PSN324</strain>
    </source>
</reference>
<dbReference type="PANTHER" id="PTHR33048:SF129">
    <property type="entry name" value="INTEGRAL MEMBRANE PROTEIN-RELATED"/>
    <property type="match status" value="1"/>
</dbReference>
<feature type="transmembrane region" description="Helical" evidence="6">
    <location>
        <begin position="137"/>
        <end position="158"/>
    </location>
</feature>
<evidence type="ECO:0000256" key="5">
    <source>
        <dbReference type="ARBA" id="ARBA00038359"/>
    </source>
</evidence>